<proteinExistence type="predicted"/>
<comment type="caution">
    <text evidence="1">The sequence shown here is derived from an EMBL/GenBank/DDBJ whole genome shotgun (WGS) entry which is preliminary data.</text>
</comment>
<gene>
    <name evidence="1" type="ORF">AVEN_191153_1</name>
</gene>
<keyword evidence="2" id="KW-1185">Reference proteome</keyword>
<evidence type="ECO:0000313" key="2">
    <source>
        <dbReference type="Proteomes" id="UP000499080"/>
    </source>
</evidence>
<organism evidence="1 2">
    <name type="scientific">Araneus ventricosus</name>
    <name type="common">Orbweaver spider</name>
    <name type="synonym">Epeira ventricosa</name>
    <dbReference type="NCBI Taxonomy" id="182803"/>
    <lineage>
        <taxon>Eukaryota</taxon>
        <taxon>Metazoa</taxon>
        <taxon>Ecdysozoa</taxon>
        <taxon>Arthropoda</taxon>
        <taxon>Chelicerata</taxon>
        <taxon>Arachnida</taxon>
        <taxon>Araneae</taxon>
        <taxon>Araneomorphae</taxon>
        <taxon>Entelegynae</taxon>
        <taxon>Araneoidea</taxon>
        <taxon>Araneidae</taxon>
        <taxon>Araneus</taxon>
    </lineage>
</organism>
<reference evidence="1 2" key="1">
    <citation type="journal article" date="2019" name="Sci. Rep.">
        <title>Orb-weaving spider Araneus ventricosus genome elucidates the spidroin gene catalogue.</title>
        <authorList>
            <person name="Kono N."/>
            <person name="Nakamura H."/>
            <person name="Ohtoshi R."/>
            <person name="Moran D.A.P."/>
            <person name="Shinohara A."/>
            <person name="Yoshida Y."/>
            <person name="Fujiwara M."/>
            <person name="Mori M."/>
            <person name="Tomita M."/>
            <person name="Arakawa K."/>
        </authorList>
    </citation>
    <scope>NUCLEOTIDE SEQUENCE [LARGE SCALE GENOMIC DNA]</scope>
</reference>
<dbReference type="Proteomes" id="UP000499080">
    <property type="component" value="Unassembled WGS sequence"/>
</dbReference>
<dbReference type="EMBL" id="BGPR01000038">
    <property type="protein sequence ID" value="GBL84708.1"/>
    <property type="molecule type" value="Genomic_DNA"/>
</dbReference>
<evidence type="ECO:0000313" key="1">
    <source>
        <dbReference type="EMBL" id="GBL84708.1"/>
    </source>
</evidence>
<dbReference type="AlphaFoldDB" id="A0A4Y2AY60"/>
<protein>
    <submittedName>
        <fullName evidence="1">Uncharacterized protein</fullName>
    </submittedName>
</protein>
<accession>A0A4Y2AY60</accession>
<sequence length="150" mass="17327">MSDAIQNISINIKGTEGVSSERITFLRCTREDYEIVKYSLQNISKQHNCSFGTSKVQKAFLNEFKTYFHEWLFGLLVILTSRFEAREYYFGTDLVILNHGQMTTTTLGLAPPLQASMLHQREDVWPLHIACNSSVFRAWNPPTPKPRPYH</sequence>
<name>A0A4Y2AY60_ARAVE</name>